<comment type="caution">
    <text evidence="5">The sequence shown here is derived from an EMBL/GenBank/DDBJ whole genome shotgun (WGS) entry which is preliminary data.</text>
</comment>
<reference evidence="5 6" key="1">
    <citation type="submission" date="2021-07" db="EMBL/GenBank/DDBJ databases">
        <authorList>
            <person name="Imarazene B."/>
            <person name="Zahm M."/>
            <person name="Klopp C."/>
            <person name="Cabau C."/>
            <person name="Beille S."/>
            <person name="Jouanno E."/>
            <person name="Castinel A."/>
            <person name="Lluch J."/>
            <person name="Gil L."/>
            <person name="Kuchtly C."/>
            <person name="Lopez Roques C."/>
            <person name="Donnadieu C."/>
            <person name="Parrinello H."/>
            <person name="Journot L."/>
            <person name="Du K."/>
            <person name="Schartl M."/>
            <person name="Retaux S."/>
            <person name="Guiguen Y."/>
        </authorList>
    </citation>
    <scope>NUCLEOTIDE SEQUENCE [LARGE SCALE GENOMIC DNA]</scope>
    <source>
        <strain evidence="5">Pach_M1</strain>
        <tissue evidence="5">Testis</tissue>
    </source>
</reference>
<dbReference type="GO" id="GO:0005634">
    <property type="term" value="C:nucleus"/>
    <property type="evidence" value="ECO:0007669"/>
    <property type="project" value="UniProtKB-SubCell"/>
</dbReference>
<dbReference type="Pfam" id="PF15427">
    <property type="entry name" value="S100PBPR"/>
    <property type="match status" value="1"/>
</dbReference>
<accession>A0A8T2LZF2</accession>
<dbReference type="EMBL" id="JAICCE010000007">
    <property type="protein sequence ID" value="KAG9274865.1"/>
    <property type="molecule type" value="Genomic_DNA"/>
</dbReference>
<name>A0A8T2LZF2_ASTMX</name>
<gene>
    <name evidence="5" type="primary">S100PBP</name>
    <name evidence="5" type="ORF">AMEX_G9316</name>
</gene>
<evidence type="ECO:0000256" key="3">
    <source>
        <dbReference type="ARBA" id="ARBA00023242"/>
    </source>
</evidence>
<dbReference type="PANTHER" id="PTHR14455:SF0">
    <property type="entry name" value="S100P-BINDING PROTEIN"/>
    <property type="match status" value="1"/>
</dbReference>
<evidence type="ECO:0000256" key="1">
    <source>
        <dbReference type="ARBA" id="ARBA00004123"/>
    </source>
</evidence>
<evidence type="ECO:0000313" key="6">
    <source>
        <dbReference type="Proteomes" id="UP000752171"/>
    </source>
</evidence>
<feature type="region of interest" description="Disordered" evidence="4">
    <location>
        <begin position="210"/>
        <end position="238"/>
    </location>
</feature>
<dbReference type="Proteomes" id="UP000752171">
    <property type="component" value="Unassembled WGS sequence"/>
</dbReference>
<evidence type="ECO:0000313" key="5">
    <source>
        <dbReference type="EMBL" id="KAG9274865.1"/>
    </source>
</evidence>
<dbReference type="InterPro" id="IPR026097">
    <property type="entry name" value="S100PBP"/>
</dbReference>
<evidence type="ECO:0000256" key="2">
    <source>
        <dbReference type="ARBA" id="ARBA00020595"/>
    </source>
</evidence>
<comment type="subcellular location">
    <subcellularLocation>
        <location evidence="1">Nucleus</location>
    </subcellularLocation>
</comment>
<evidence type="ECO:0000256" key="4">
    <source>
        <dbReference type="SAM" id="MobiDB-lite"/>
    </source>
</evidence>
<dbReference type="PANTHER" id="PTHR14455">
    <property type="entry name" value="ASKOPOS"/>
    <property type="match status" value="1"/>
</dbReference>
<proteinExistence type="predicted"/>
<dbReference type="OrthoDB" id="8945510at2759"/>
<sequence length="677" mass="75496">MADSKQPSKAILNRPGSYKPGDFPHLRPLSVYSRPITCDTPSVGMDDPLRSPFCNLQVKIFNNCSASEGRKRQLDDSCLDETYETPQKKPYLSECHSPDLACVLDSPLLEEKNGAPECSVVEEKVNKVANRNINNSTDTENTAQHKLPCLDLTGSINESDGRSSPLPSFNDIQSSSPLIHNSENIGHLSHAFVFIEDEIMCLSPIECNASQPDSDGQQPQGKAEGQEGVRNTGSENDEGYFTKSFKTAELKESDNVIPSDIVTPVMSTPLDKFRQLVKRSPILKRLKKLGESFPALNQELENASSSLSLYGSMNLDGMNDEIFTQINENIDSKFRSVNTAIQKSLVCHKEMQVQVVTDTVKQVTEAKIDTDTVKQVKEAKIVAATVKQENEAKVVPPLRTVVVTETVKQVKEAKVVPPLRTVVVTETVKQVKEAKVVPPLRAAVVADTVKQVKEAKIVTVKQVKEAKVVADTVKQAKDVPPVGQQVNPKFKVTFREEVCPSTSLESAAPLQVMSKVVAFSIQRQDEKAKSAVKPPAAALASVFNTSTESQELDRKSQYDNIQTVPGEVQRPVVFNREEDWERGKKVYVDSVVRHMQENRGDGNGVMNELFHLMDTVASQGNQRQGKQWQHPSDLTRRNYQSRNRDSTMSLDEWQNRNYRYLYRFSGVPRKFRRSPLP</sequence>
<dbReference type="GO" id="GO:0048306">
    <property type="term" value="F:calcium-dependent protein binding"/>
    <property type="evidence" value="ECO:0007669"/>
    <property type="project" value="InterPro"/>
</dbReference>
<protein>
    <recommendedName>
        <fullName evidence="2">S100P-binding protein</fullName>
    </recommendedName>
</protein>
<feature type="compositionally biased region" description="Polar residues" evidence="4">
    <location>
        <begin position="210"/>
        <end position="220"/>
    </location>
</feature>
<organism evidence="5 6">
    <name type="scientific">Astyanax mexicanus</name>
    <name type="common">Blind cave fish</name>
    <name type="synonym">Astyanax fasciatus mexicanus</name>
    <dbReference type="NCBI Taxonomy" id="7994"/>
    <lineage>
        <taxon>Eukaryota</taxon>
        <taxon>Metazoa</taxon>
        <taxon>Chordata</taxon>
        <taxon>Craniata</taxon>
        <taxon>Vertebrata</taxon>
        <taxon>Euteleostomi</taxon>
        <taxon>Actinopterygii</taxon>
        <taxon>Neopterygii</taxon>
        <taxon>Teleostei</taxon>
        <taxon>Ostariophysi</taxon>
        <taxon>Characiformes</taxon>
        <taxon>Characoidei</taxon>
        <taxon>Acestrorhamphidae</taxon>
        <taxon>Acestrorhamphinae</taxon>
        <taxon>Astyanax</taxon>
    </lineage>
</organism>
<dbReference type="AlphaFoldDB" id="A0A8T2LZF2"/>
<keyword evidence="3" id="KW-0539">Nucleus</keyword>